<evidence type="ECO:0000313" key="2">
    <source>
        <dbReference type="EMBL" id="ASF43651.1"/>
    </source>
</evidence>
<evidence type="ECO:0000259" key="1">
    <source>
        <dbReference type="Pfam" id="PF13470"/>
    </source>
</evidence>
<organism evidence="2 3">
    <name type="scientific">Capnocytophaga endodontalis</name>
    <dbReference type="NCBI Taxonomy" id="2708117"/>
    <lineage>
        <taxon>Bacteria</taxon>
        <taxon>Pseudomonadati</taxon>
        <taxon>Bacteroidota</taxon>
        <taxon>Flavobacteriia</taxon>
        <taxon>Flavobacteriales</taxon>
        <taxon>Flavobacteriaceae</taxon>
        <taxon>Capnocytophaga</taxon>
    </lineage>
</organism>
<dbReference type="AlphaFoldDB" id="A0A1Z4BQR9"/>
<dbReference type="SUPFAM" id="SSF88723">
    <property type="entry name" value="PIN domain-like"/>
    <property type="match status" value="1"/>
</dbReference>
<protein>
    <submittedName>
        <fullName evidence="2">Twitching motility protein PilT</fullName>
    </submittedName>
</protein>
<sequence length="136" mass="16485">MKRIFLDTNILLDLVMKRHSFYQEAKRLFDYCEQRNIKTYISAISIATINYLLSKTYRKDEVKRILEIIYDITEILPFYKEIIFTAHYSNFKDLEDGFQYFTAKENNINIIITRNQKDFRVDDISILTPKQFLRTF</sequence>
<dbReference type="KEGG" id="capn:CBG49_11485"/>
<name>A0A1Z4BQR9_9FLAO</name>
<gene>
    <name evidence="2" type="ORF">CBG49_11485</name>
</gene>
<dbReference type="RefSeq" id="WP_088594579.1">
    <property type="nucleotide sequence ID" value="NZ_CP022022.1"/>
</dbReference>
<evidence type="ECO:0000313" key="3">
    <source>
        <dbReference type="Proteomes" id="UP000197007"/>
    </source>
</evidence>
<dbReference type="InterPro" id="IPR029060">
    <property type="entry name" value="PIN-like_dom_sf"/>
</dbReference>
<accession>A0A1Z4BQR9</accession>
<dbReference type="EMBL" id="CP022022">
    <property type="protein sequence ID" value="ASF43651.1"/>
    <property type="molecule type" value="Genomic_DNA"/>
</dbReference>
<dbReference type="Pfam" id="PF13470">
    <property type="entry name" value="PIN_3"/>
    <property type="match status" value="1"/>
</dbReference>
<dbReference type="Gene3D" id="3.40.50.1010">
    <property type="entry name" value="5'-nuclease"/>
    <property type="match status" value="1"/>
</dbReference>
<feature type="domain" description="PIN" evidence="1">
    <location>
        <begin position="3"/>
        <end position="117"/>
    </location>
</feature>
<reference evidence="3" key="1">
    <citation type="submission" date="2017-06" db="EMBL/GenBank/DDBJ databases">
        <title>Complete genome sequence of Capnocytophaga sp. KCOM 1579 (=ChDC OS43) isolated from a human refractory periapical abscess lesion.</title>
        <authorList>
            <person name="Kook J.-K."/>
            <person name="Park S.-N."/>
            <person name="Lim Y.K."/>
            <person name="Roh H."/>
        </authorList>
    </citation>
    <scope>NUCLEOTIDE SEQUENCE [LARGE SCALE GENOMIC DNA]</scope>
    <source>
        <strain evidence="3">ChDC OS43</strain>
    </source>
</reference>
<dbReference type="Proteomes" id="UP000197007">
    <property type="component" value="Chromosome"/>
</dbReference>
<proteinExistence type="predicted"/>
<dbReference type="InterPro" id="IPR002716">
    <property type="entry name" value="PIN_dom"/>
</dbReference>
<keyword evidence="3" id="KW-1185">Reference proteome</keyword>